<evidence type="ECO:0000313" key="1">
    <source>
        <dbReference type="EMBL" id="PQJ10888.1"/>
    </source>
</evidence>
<dbReference type="RefSeq" id="WP_105039615.1">
    <property type="nucleotide sequence ID" value="NZ_PPSL01000003.1"/>
</dbReference>
<dbReference type="Proteomes" id="UP000239872">
    <property type="component" value="Unassembled WGS sequence"/>
</dbReference>
<name>A0A2S7SW01_9BACT</name>
<keyword evidence="2" id="KW-1185">Reference proteome</keyword>
<dbReference type="AlphaFoldDB" id="A0A2S7SW01"/>
<sequence>MWLLDLFKNKGKASAEQSTQASFEENLLKQSVDFIPSHFRNSQTYANIVEFLSHNQLDLALKNLVKLGDQPGYFFNNDYWIELSLAAQRLNMQAEYQLCQQKLEINKINNIVLYKGIVIEKISDDTYKHYISDYLTNEKNEERRAKDGLNEIRGTNGFHMRSYGKEGTIYYITNKRVCEIKYQLSRPHGGIIIYKYSYEYWVLPIRQRMSDHEKEELQKELTEWLKTEFLTPEFE</sequence>
<evidence type="ECO:0000313" key="2">
    <source>
        <dbReference type="Proteomes" id="UP000239872"/>
    </source>
</evidence>
<protein>
    <submittedName>
        <fullName evidence="1">Uncharacterized protein</fullName>
    </submittedName>
</protein>
<organism evidence="1 2">
    <name type="scientific">Flavipsychrobacter stenotrophus</name>
    <dbReference type="NCBI Taxonomy" id="2077091"/>
    <lineage>
        <taxon>Bacteria</taxon>
        <taxon>Pseudomonadati</taxon>
        <taxon>Bacteroidota</taxon>
        <taxon>Chitinophagia</taxon>
        <taxon>Chitinophagales</taxon>
        <taxon>Chitinophagaceae</taxon>
        <taxon>Flavipsychrobacter</taxon>
    </lineage>
</organism>
<dbReference type="OrthoDB" id="661533at2"/>
<gene>
    <name evidence="1" type="ORF">CJD36_013030</name>
</gene>
<dbReference type="EMBL" id="PPSL01000003">
    <property type="protein sequence ID" value="PQJ10888.1"/>
    <property type="molecule type" value="Genomic_DNA"/>
</dbReference>
<comment type="caution">
    <text evidence="1">The sequence shown here is derived from an EMBL/GenBank/DDBJ whole genome shotgun (WGS) entry which is preliminary data.</text>
</comment>
<reference evidence="1 2" key="1">
    <citation type="submission" date="2018-01" db="EMBL/GenBank/DDBJ databases">
        <title>A novel member of the phylum Bacteroidetes isolated from glacier ice.</title>
        <authorList>
            <person name="Liu Q."/>
            <person name="Xin Y.-H."/>
        </authorList>
    </citation>
    <scope>NUCLEOTIDE SEQUENCE [LARGE SCALE GENOMIC DNA]</scope>
    <source>
        <strain evidence="1 2">RB1R16</strain>
    </source>
</reference>
<accession>A0A2S7SW01</accession>
<proteinExistence type="predicted"/>